<gene>
    <name evidence="1" type="ORF">V1264_024159</name>
</gene>
<evidence type="ECO:0000313" key="1">
    <source>
        <dbReference type="EMBL" id="KAK7089637.1"/>
    </source>
</evidence>
<name>A0AAN9AMK7_9CAEN</name>
<keyword evidence="2" id="KW-1185">Reference proteome</keyword>
<protein>
    <submittedName>
        <fullName evidence="1">Uncharacterized protein</fullName>
    </submittedName>
</protein>
<proteinExistence type="predicted"/>
<dbReference type="EMBL" id="JBAMIC010000948">
    <property type="protein sequence ID" value="KAK7089637.1"/>
    <property type="molecule type" value="Genomic_DNA"/>
</dbReference>
<comment type="caution">
    <text evidence="1">The sequence shown here is derived from an EMBL/GenBank/DDBJ whole genome shotgun (WGS) entry which is preliminary data.</text>
</comment>
<evidence type="ECO:0000313" key="2">
    <source>
        <dbReference type="Proteomes" id="UP001374579"/>
    </source>
</evidence>
<reference evidence="1 2" key="1">
    <citation type="submission" date="2024-02" db="EMBL/GenBank/DDBJ databases">
        <title>Chromosome-scale genome assembly of the rough periwinkle Littorina saxatilis.</title>
        <authorList>
            <person name="De Jode A."/>
            <person name="Faria R."/>
            <person name="Formenti G."/>
            <person name="Sims Y."/>
            <person name="Smith T.P."/>
            <person name="Tracey A."/>
            <person name="Wood J.M.D."/>
            <person name="Zagrodzka Z.B."/>
            <person name="Johannesson K."/>
            <person name="Butlin R.K."/>
            <person name="Leder E.H."/>
        </authorList>
    </citation>
    <scope>NUCLEOTIDE SEQUENCE [LARGE SCALE GENOMIC DNA]</scope>
    <source>
        <strain evidence="1">Snail1</strain>
        <tissue evidence="1">Muscle</tissue>
    </source>
</reference>
<organism evidence="1 2">
    <name type="scientific">Littorina saxatilis</name>
    <dbReference type="NCBI Taxonomy" id="31220"/>
    <lineage>
        <taxon>Eukaryota</taxon>
        <taxon>Metazoa</taxon>
        <taxon>Spiralia</taxon>
        <taxon>Lophotrochozoa</taxon>
        <taxon>Mollusca</taxon>
        <taxon>Gastropoda</taxon>
        <taxon>Caenogastropoda</taxon>
        <taxon>Littorinimorpha</taxon>
        <taxon>Littorinoidea</taxon>
        <taxon>Littorinidae</taxon>
        <taxon>Littorina</taxon>
    </lineage>
</organism>
<sequence>MTVWYSSATQKEKTDLQKIVKTAARVIGCDLPSLDSLFSARVVKKSQNIIHDPTHPAFCLFQPLPSGRQFRAIKTRTCKFGQSFFPQAVKTIPTHP</sequence>
<dbReference type="Proteomes" id="UP001374579">
    <property type="component" value="Unassembled WGS sequence"/>
</dbReference>
<dbReference type="AlphaFoldDB" id="A0AAN9AMK7"/>
<accession>A0AAN9AMK7</accession>